<dbReference type="Proteomes" id="UP000729402">
    <property type="component" value="Unassembled WGS sequence"/>
</dbReference>
<keyword evidence="3" id="KW-1185">Reference proteome</keyword>
<comment type="caution">
    <text evidence="2">The sequence shown here is derived from an EMBL/GenBank/DDBJ whole genome shotgun (WGS) entry which is preliminary data.</text>
</comment>
<reference evidence="2" key="1">
    <citation type="journal article" date="2021" name="bioRxiv">
        <title>Whole Genome Assembly and Annotation of Northern Wild Rice, Zizania palustris L., Supports a Whole Genome Duplication in the Zizania Genus.</title>
        <authorList>
            <person name="Haas M."/>
            <person name="Kono T."/>
            <person name="Macchietto M."/>
            <person name="Millas R."/>
            <person name="McGilp L."/>
            <person name="Shao M."/>
            <person name="Duquette J."/>
            <person name="Hirsch C.N."/>
            <person name="Kimball J."/>
        </authorList>
    </citation>
    <scope>NUCLEOTIDE SEQUENCE</scope>
    <source>
        <tissue evidence="2">Fresh leaf tissue</tissue>
    </source>
</reference>
<accession>A0A8J5S0K7</accession>
<feature type="region of interest" description="Disordered" evidence="1">
    <location>
        <begin position="71"/>
        <end position="98"/>
    </location>
</feature>
<gene>
    <name evidence="2" type="ORF">GUJ93_ZPchr0004g39476</name>
</gene>
<reference evidence="2" key="2">
    <citation type="submission" date="2021-02" db="EMBL/GenBank/DDBJ databases">
        <authorList>
            <person name="Kimball J.A."/>
            <person name="Haas M.W."/>
            <person name="Macchietto M."/>
            <person name="Kono T."/>
            <person name="Duquette J."/>
            <person name="Shao M."/>
        </authorList>
    </citation>
    <scope>NUCLEOTIDE SEQUENCE</scope>
    <source>
        <tissue evidence="2">Fresh leaf tissue</tissue>
    </source>
</reference>
<name>A0A8J5S0K7_ZIZPA</name>
<evidence type="ECO:0000256" key="1">
    <source>
        <dbReference type="SAM" id="MobiDB-lite"/>
    </source>
</evidence>
<sequence>MQDDIEHEACWSGHRMPSSMGQRGPRRRAAGVGATWVILGFIRAMGHRSGGVGQAAVVETDEQMVGCRDDHGSRRAAAHRSNMGFGRATWHRGGGDDG</sequence>
<evidence type="ECO:0000313" key="2">
    <source>
        <dbReference type="EMBL" id="KAG8065960.1"/>
    </source>
</evidence>
<feature type="region of interest" description="Disordered" evidence="1">
    <location>
        <begin position="1"/>
        <end position="27"/>
    </location>
</feature>
<dbReference type="AlphaFoldDB" id="A0A8J5S0K7"/>
<proteinExistence type="predicted"/>
<dbReference type="EMBL" id="JAAALK010000285">
    <property type="protein sequence ID" value="KAG8065960.1"/>
    <property type="molecule type" value="Genomic_DNA"/>
</dbReference>
<protein>
    <submittedName>
        <fullName evidence="2">Uncharacterized protein</fullName>
    </submittedName>
</protein>
<evidence type="ECO:0000313" key="3">
    <source>
        <dbReference type="Proteomes" id="UP000729402"/>
    </source>
</evidence>
<organism evidence="2 3">
    <name type="scientific">Zizania palustris</name>
    <name type="common">Northern wild rice</name>
    <dbReference type="NCBI Taxonomy" id="103762"/>
    <lineage>
        <taxon>Eukaryota</taxon>
        <taxon>Viridiplantae</taxon>
        <taxon>Streptophyta</taxon>
        <taxon>Embryophyta</taxon>
        <taxon>Tracheophyta</taxon>
        <taxon>Spermatophyta</taxon>
        <taxon>Magnoliopsida</taxon>
        <taxon>Liliopsida</taxon>
        <taxon>Poales</taxon>
        <taxon>Poaceae</taxon>
        <taxon>BOP clade</taxon>
        <taxon>Oryzoideae</taxon>
        <taxon>Oryzeae</taxon>
        <taxon>Zizaniinae</taxon>
        <taxon>Zizania</taxon>
    </lineage>
</organism>